<feature type="compositionally biased region" description="Pro residues" evidence="1">
    <location>
        <begin position="133"/>
        <end position="143"/>
    </location>
</feature>
<keyword evidence="2" id="KW-1133">Transmembrane helix</keyword>
<comment type="caution">
    <text evidence="4">The sequence shown here is derived from an EMBL/GenBank/DDBJ whole genome shotgun (WGS) entry which is preliminary data.</text>
</comment>
<reference evidence="4 5" key="1">
    <citation type="submission" date="2019-10" db="EMBL/GenBank/DDBJ databases">
        <title>Whole genome shotgun sequence of Acrocarpospora corrugata NBRC 13972.</title>
        <authorList>
            <person name="Ichikawa N."/>
            <person name="Kimura A."/>
            <person name="Kitahashi Y."/>
            <person name="Komaki H."/>
            <person name="Oguchi A."/>
        </authorList>
    </citation>
    <scope>NUCLEOTIDE SEQUENCE [LARGE SCALE GENOMIC DNA]</scope>
    <source>
        <strain evidence="4 5">NBRC 13972</strain>
    </source>
</reference>
<feature type="compositionally biased region" description="Pro residues" evidence="1">
    <location>
        <begin position="89"/>
        <end position="113"/>
    </location>
</feature>
<evidence type="ECO:0000313" key="5">
    <source>
        <dbReference type="Proteomes" id="UP000334990"/>
    </source>
</evidence>
<keyword evidence="5" id="KW-1185">Reference proteome</keyword>
<evidence type="ECO:0000313" key="4">
    <source>
        <dbReference type="EMBL" id="GER99713.1"/>
    </source>
</evidence>
<feature type="region of interest" description="Disordered" evidence="1">
    <location>
        <begin position="1"/>
        <end position="143"/>
    </location>
</feature>
<feature type="transmembrane region" description="Helical" evidence="2">
    <location>
        <begin position="150"/>
        <end position="171"/>
    </location>
</feature>
<dbReference type="Pfam" id="PF10708">
    <property type="entry name" value="DUF2510"/>
    <property type="match status" value="1"/>
</dbReference>
<accession>A0A5M3VT64</accession>
<feature type="compositionally biased region" description="Low complexity" evidence="1">
    <location>
        <begin position="178"/>
        <end position="188"/>
    </location>
</feature>
<name>A0A5M3VT64_9ACTN</name>
<gene>
    <name evidence="4" type="ORF">Acor_17770</name>
</gene>
<evidence type="ECO:0000256" key="2">
    <source>
        <dbReference type="SAM" id="Phobius"/>
    </source>
</evidence>
<dbReference type="RefSeq" id="WP_155336094.1">
    <property type="nucleotide sequence ID" value="NZ_BAAABN010000020.1"/>
</dbReference>
<dbReference type="OrthoDB" id="5065474at2"/>
<feature type="compositionally biased region" description="Low complexity" evidence="1">
    <location>
        <begin position="76"/>
        <end position="87"/>
    </location>
</feature>
<evidence type="ECO:0000259" key="3">
    <source>
        <dbReference type="Pfam" id="PF10708"/>
    </source>
</evidence>
<dbReference type="InterPro" id="IPR018929">
    <property type="entry name" value="DUF2510"/>
</dbReference>
<dbReference type="Proteomes" id="UP000334990">
    <property type="component" value="Unassembled WGS sequence"/>
</dbReference>
<feature type="domain" description="DUF2510" evidence="3">
    <location>
        <begin position="6"/>
        <end position="38"/>
    </location>
</feature>
<dbReference type="AlphaFoldDB" id="A0A5M3VT64"/>
<dbReference type="EMBL" id="BLAD01000041">
    <property type="protein sequence ID" value="GER99713.1"/>
    <property type="molecule type" value="Genomic_DNA"/>
</dbReference>
<keyword evidence="2" id="KW-0472">Membrane</keyword>
<feature type="region of interest" description="Disordered" evidence="1">
    <location>
        <begin position="178"/>
        <end position="219"/>
    </location>
</feature>
<keyword evidence="2" id="KW-0812">Transmembrane</keyword>
<sequence length="398" mass="41607">MTTTPAGWYPDPYGSPQLRWWDGSQWTDATHPLEQQAAQAAQPPAPAAPDSTTAAAAPTAVQSALGQPAPGPSPSPSAQWTHPSGQPGPQGPAPQWGPGPGSGPGPGPGPGPGAQPQWGQPNPTAMMPQPQFGGPPPYGPPPKASSPAPWILGGIAAVVAVALVVGAAFVFMNRSNPTPVAEPSVSVPSLPPETQDPGEVPTPPPSQQPLTELPQPAGDRIEDPLAGLSYLFPGDPWTVPKAESVNAPNNPMMPVFTSGFQAVSQENFDGQEGSVWVGSVYAARLPEVFPYSGPQDLRNVTSALLVAYEPIFYTPEHTRKIVKNEAIKVSGKDAWVVSYVMDFSEQSAANNWKWKTEPGAFVLVDQGPGERPSLFYASIPDNLDVSVLDQVLDSLQAG</sequence>
<organism evidence="4 5">
    <name type="scientific">Acrocarpospora corrugata</name>
    <dbReference type="NCBI Taxonomy" id="35763"/>
    <lineage>
        <taxon>Bacteria</taxon>
        <taxon>Bacillati</taxon>
        <taxon>Actinomycetota</taxon>
        <taxon>Actinomycetes</taxon>
        <taxon>Streptosporangiales</taxon>
        <taxon>Streptosporangiaceae</taxon>
        <taxon>Acrocarpospora</taxon>
    </lineage>
</organism>
<proteinExistence type="predicted"/>
<protein>
    <recommendedName>
        <fullName evidence="3">DUF2510 domain-containing protein</fullName>
    </recommendedName>
</protein>
<feature type="compositionally biased region" description="Low complexity" evidence="1">
    <location>
        <begin position="35"/>
        <end position="68"/>
    </location>
</feature>
<evidence type="ECO:0000256" key="1">
    <source>
        <dbReference type="SAM" id="MobiDB-lite"/>
    </source>
</evidence>